<dbReference type="PROSITE" id="PS50102">
    <property type="entry name" value="RRM"/>
    <property type="match status" value="1"/>
</dbReference>
<evidence type="ECO:0000256" key="2">
    <source>
        <dbReference type="SAM" id="MobiDB-lite"/>
    </source>
</evidence>
<reference evidence="4" key="1">
    <citation type="journal article" date="2022" name="bioRxiv">
        <title>Sequencing and chromosome-scale assembly of the giantPleurodeles waltlgenome.</title>
        <authorList>
            <person name="Brown T."/>
            <person name="Elewa A."/>
            <person name="Iarovenko S."/>
            <person name="Subramanian E."/>
            <person name="Araus A.J."/>
            <person name="Petzold A."/>
            <person name="Susuki M."/>
            <person name="Suzuki K.-i.T."/>
            <person name="Hayashi T."/>
            <person name="Toyoda A."/>
            <person name="Oliveira C."/>
            <person name="Osipova E."/>
            <person name="Leigh N.D."/>
            <person name="Simon A."/>
            <person name="Yun M.H."/>
        </authorList>
    </citation>
    <scope>NUCLEOTIDE SEQUENCE</scope>
    <source>
        <strain evidence="4">20211129_DDA</strain>
        <tissue evidence="4">Liver</tissue>
    </source>
</reference>
<protein>
    <recommendedName>
        <fullName evidence="3">RRM domain-containing protein</fullName>
    </recommendedName>
</protein>
<dbReference type="EMBL" id="JANPWB010000005">
    <property type="protein sequence ID" value="KAJ1187736.1"/>
    <property type="molecule type" value="Genomic_DNA"/>
</dbReference>
<organism evidence="4 5">
    <name type="scientific">Pleurodeles waltl</name>
    <name type="common">Iberian ribbed newt</name>
    <dbReference type="NCBI Taxonomy" id="8319"/>
    <lineage>
        <taxon>Eukaryota</taxon>
        <taxon>Metazoa</taxon>
        <taxon>Chordata</taxon>
        <taxon>Craniata</taxon>
        <taxon>Vertebrata</taxon>
        <taxon>Euteleostomi</taxon>
        <taxon>Amphibia</taxon>
        <taxon>Batrachia</taxon>
        <taxon>Caudata</taxon>
        <taxon>Salamandroidea</taxon>
        <taxon>Salamandridae</taxon>
        <taxon>Pleurodelinae</taxon>
        <taxon>Pleurodeles</taxon>
    </lineage>
</organism>
<dbReference type="SMART" id="SM00360">
    <property type="entry name" value="RRM"/>
    <property type="match status" value="1"/>
</dbReference>
<accession>A0AAV7UH92</accession>
<feature type="non-terminal residue" evidence="4">
    <location>
        <position position="671"/>
    </location>
</feature>
<dbReference type="Proteomes" id="UP001066276">
    <property type="component" value="Chromosome 3_1"/>
</dbReference>
<dbReference type="Gene3D" id="3.30.70.330">
    <property type="match status" value="1"/>
</dbReference>
<dbReference type="InterPro" id="IPR035979">
    <property type="entry name" value="RBD_domain_sf"/>
</dbReference>
<comment type="caution">
    <text evidence="4">The sequence shown here is derived from an EMBL/GenBank/DDBJ whole genome shotgun (WGS) entry which is preliminary data.</text>
</comment>
<feature type="region of interest" description="Disordered" evidence="2">
    <location>
        <begin position="1"/>
        <end position="27"/>
    </location>
</feature>
<feature type="region of interest" description="Disordered" evidence="2">
    <location>
        <begin position="267"/>
        <end position="289"/>
    </location>
</feature>
<name>A0AAV7UH92_PLEWA</name>
<evidence type="ECO:0000313" key="4">
    <source>
        <dbReference type="EMBL" id="KAJ1187736.1"/>
    </source>
</evidence>
<evidence type="ECO:0000256" key="1">
    <source>
        <dbReference type="PROSITE-ProRule" id="PRU00176"/>
    </source>
</evidence>
<dbReference type="InterPro" id="IPR000504">
    <property type="entry name" value="RRM_dom"/>
</dbReference>
<dbReference type="SUPFAM" id="SSF54928">
    <property type="entry name" value="RNA-binding domain, RBD"/>
    <property type="match status" value="1"/>
</dbReference>
<keyword evidence="1" id="KW-0694">RNA-binding</keyword>
<dbReference type="AlphaFoldDB" id="A0AAV7UH92"/>
<sequence>MKSDMESDVQRLQSKLAVQKENDVRTSSVTQNVSLTADVLSESSCSTQYESFLDSEFTSVEDSNIKDTDVTKEESEGWFDAKEKLTLNETCVTMQVDELNLGAPEAGSVVEFKVAETSGCELEKGCYVHVAGLPPSISENELRSNFLTYQASKVFIEQFSLKCSYAILFFNTACAAQMAVDKMNGKVINGKEVRVRIINAAKKTASVIQSEHHVLEKNMFTKFTVCNPSWSLKINSPLRPPTMDDPHKLAIHVRLPEEMPVKDKCPLKQMASHGPAPSSVNAPKSSHVNDLAEHTRPAKMTALPQKVASCTSNPLMMPSSFPPPWLLPGTYPTPCWQVPASNACPWMINSPHNYNWLGSNTSQSPCPGATSTQIPFPGHGFTNFQWQHHTLPQASWSLNSFSPSISSGITSVMTSPKQTSCPNTKVTCATKEAICSVTPSKDSSQPSIGTQAVCLGPFKNTHSFPGLIEVAKSSLTSSQVNSSSTSLPKGAITTLEYSNEISFTVPPTTVTSSISKPRKMALPKVRVTASGLRKSVASITPLSKVPKKDPTSTTISTSPSCTLTNTVSCPGPFFSAINNSVTAQITDASGTTTCANGKDCAVLSSIISATPAAPVTQPSSRTPVVHPKIYIEEKCEPCTPGEPAPFIPKNTVNVCSLNKLIKKLTDLHPEA</sequence>
<evidence type="ECO:0000313" key="5">
    <source>
        <dbReference type="Proteomes" id="UP001066276"/>
    </source>
</evidence>
<feature type="compositionally biased region" description="Polar residues" evidence="2">
    <location>
        <begin position="278"/>
        <end position="288"/>
    </location>
</feature>
<dbReference type="GO" id="GO:0003723">
    <property type="term" value="F:RNA binding"/>
    <property type="evidence" value="ECO:0007669"/>
    <property type="project" value="UniProtKB-UniRule"/>
</dbReference>
<feature type="domain" description="RRM" evidence="3">
    <location>
        <begin position="126"/>
        <end position="200"/>
    </location>
</feature>
<evidence type="ECO:0000259" key="3">
    <source>
        <dbReference type="PROSITE" id="PS50102"/>
    </source>
</evidence>
<dbReference type="InterPro" id="IPR012677">
    <property type="entry name" value="Nucleotide-bd_a/b_plait_sf"/>
</dbReference>
<keyword evidence="5" id="KW-1185">Reference proteome</keyword>
<proteinExistence type="predicted"/>
<gene>
    <name evidence="4" type="ORF">NDU88_004506</name>
</gene>